<dbReference type="PANTHER" id="PTHR36848:SF2">
    <property type="entry name" value="SECRETED PROTEIN"/>
    <property type="match status" value="1"/>
</dbReference>
<name>A0A1J7IE91_9PEZI</name>
<dbReference type="Pfam" id="PF17132">
    <property type="entry name" value="Glyco_hydro_106"/>
    <property type="match status" value="1"/>
</dbReference>
<dbReference type="SUPFAM" id="SSF49785">
    <property type="entry name" value="Galactose-binding domain-like"/>
    <property type="match status" value="1"/>
</dbReference>
<reference evidence="2 3" key="1">
    <citation type="submission" date="2016-10" db="EMBL/GenBank/DDBJ databases">
        <title>Draft genome sequence of Coniochaeta ligniaria NRRL30616, a lignocellulolytic fungus for bioabatement of inhibitors in plant biomass hydrolysates.</title>
        <authorList>
            <consortium name="DOE Joint Genome Institute"/>
            <person name="Jimenez D.J."/>
            <person name="Hector R.E."/>
            <person name="Riley R."/>
            <person name="Sun H."/>
            <person name="Grigoriev I.V."/>
            <person name="Van Elsas J.D."/>
            <person name="Nichols N.N."/>
        </authorList>
    </citation>
    <scope>NUCLEOTIDE SEQUENCE [LARGE SCALE GENOMIC DNA]</scope>
    <source>
        <strain evidence="2 3">NRRL 30616</strain>
    </source>
</reference>
<evidence type="ECO:0008006" key="4">
    <source>
        <dbReference type="Google" id="ProtNLM"/>
    </source>
</evidence>
<keyword evidence="3" id="KW-1185">Reference proteome</keyword>
<dbReference type="InterPro" id="IPR053161">
    <property type="entry name" value="Ulvan_degrading_GH"/>
</dbReference>
<dbReference type="OrthoDB" id="2588159at2759"/>
<dbReference type="PANTHER" id="PTHR36848">
    <property type="entry name" value="DNA-BINDING PROTEIN (PUTATIVE SECRETED PROTEIN)-RELATED"/>
    <property type="match status" value="1"/>
</dbReference>
<accession>A0A1J7IE91</accession>
<sequence>MSRFASVAWAVFLVCRATRLSSSEVEGPILDFASPRNVDRPKFRYWFPDASVSTTVIANDVKTIKDVGGGGLELLSFYNYGQGPPLTNWSTYGFGTPAFKEVLRAALNASAEHGLVFDFALGPNQGQGVPSEPATPGLAYELVYGVTEIRSGIINTLKGSSAMDLTILTMSGTLTWTPPVSNGTYSLFAFYERYTNEQNCISIPNAQTWLGNGSWMVDHFSATGAKKMTDFWDHNLFDDDDIRSLLREAGEYSWEDSMEMMAALWWTPGFLDRFEKGRGYSAIKYLPVMFQASNLWNGYSPPYNTTYIFDTDLARTGGKYLQDYKTTLNEGYQEYLQHFQQWAKSLGLGHSAQPAYNLPLDMQADIPIVEAPELESLGFNEDIDLYRQFTGPAHLAGRNVISTEIGARRIGAYALTVPALAGLLQDSYAVGVNTMVIHGFPYTGEYVQTTWPGYTPFQYEFTEMWGPRMPAWRHFGDLMLYAARNALITKIGVPKVDLAFYYSSPSTVLSDIYPGDDLTRAGYTHEYLGPANLASPNVTVSGGILAADGPAYKTIVIYNQTSITSAASAALLRFARAGLPIIIAGPVPRTSLDTDNQAEISANMEALIGLPGVNVMSARCFSPAYLSAMGITPRASVTTLSGSNNGSLSTFWKHDESAGLDAVYVLNRGKPDSFKITFAVQADSVPWELDAWTGSQTRVATYQRTNNSVTLNTPLQQNQTKIFIFARGDAPEGVHAVSHSNSIKSVHFNTENKLEAIVKNNKTATIALSNGTVLTLPPRPLPPANLPLGPWSLTIESFEPLSNTSVQGRISTLPPRTLTTLVPWTQIPDLQNISGIGAYETTFTFPPNLTITEHQVLLHFGPILNTLRAWVNSSPVPPVDFADPVSDVTSLLRPGLNSLRIEVSSTLFNAVKARLPTILSAGGPAQAPGDYTKADYVPFGLVGPVEVEFLRRVSLEY</sequence>
<keyword evidence="1" id="KW-0732">Signal</keyword>
<dbReference type="Gene3D" id="2.60.120.260">
    <property type="entry name" value="Galactose-binding domain-like"/>
    <property type="match status" value="1"/>
</dbReference>
<gene>
    <name evidence="2" type="ORF">CONLIGDRAFT_708500</name>
</gene>
<dbReference type="Proteomes" id="UP000182658">
    <property type="component" value="Unassembled WGS sequence"/>
</dbReference>
<feature type="signal peptide" evidence="1">
    <location>
        <begin position="1"/>
        <end position="23"/>
    </location>
</feature>
<evidence type="ECO:0000313" key="2">
    <source>
        <dbReference type="EMBL" id="OIW25733.1"/>
    </source>
</evidence>
<dbReference type="InParanoid" id="A0A1J7IE91"/>
<dbReference type="AlphaFoldDB" id="A0A1J7IE91"/>
<dbReference type="EMBL" id="KV875101">
    <property type="protein sequence ID" value="OIW25733.1"/>
    <property type="molecule type" value="Genomic_DNA"/>
</dbReference>
<dbReference type="STRING" id="1408157.A0A1J7IE91"/>
<protein>
    <recommendedName>
        <fullName evidence="4">Secreted protein</fullName>
    </recommendedName>
</protein>
<dbReference type="InterPro" id="IPR008979">
    <property type="entry name" value="Galactose-bd-like_sf"/>
</dbReference>
<evidence type="ECO:0000313" key="3">
    <source>
        <dbReference type="Proteomes" id="UP000182658"/>
    </source>
</evidence>
<feature type="chain" id="PRO_5012566181" description="Secreted protein" evidence="1">
    <location>
        <begin position="24"/>
        <end position="957"/>
    </location>
</feature>
<organism evidence="2 3">
    <name type="scientific">Coniochaeta ligniaria NRRL 30616</name>
    <dbReference type="NCBI Taxonomy" id="1408157"/>
    <lineage>
        <taxon>Eukaryota</taxon>
        <taxon>Fungi</taxon>
        <taxon>Dikarya</taxon>
        <taxon>Ascomycota</taxon>
        <taxon>Pezizomycotina</taxon>
        <taxon>Sordariomycetes</taxon>
        <taxon>Sordariomycetidae</taxon>
        <taxon>Coniochaetales</taxon>
        <taxon>Coniochaetaceae</taxon>
        <taxon>Coniochaeta</taxon>
    </lineage>
</organism>
<evidence type="ECO:0000256" key="1">
    <source>
        <dbReference type="SAM" id="SignalP"/>
    </source>
</evidence>
<proteinExistence type="predicted"/>